<proteinExistence type="inferred from homology"/>
<organism evidence="12 13">
    <name type="scientific">Mugilogobius chulae</name>
    <name type="common">yellowstripe goby</name>
    <dbReference type="NCBI Taxonomy" id="88201"/>
    <lineage>
        <taxon>Eukaryota</taxon>
        <taxon>Metazoa</taxon>
        <taxon>Chordata</taxon>
        <taxon>Craniata</taxon>
        <taxon>Vertebrata</taxon>
        <taxon>Euteleostomi</taxon>
        <taxon>Actinopterygii</taxon>
        <taxon>Neopterygii</taxon>
        <taxon>Teleostei</taxon>
        <taxon>Neoteleostei</taxon>
        <taxon>Acanthomorphata</taxon>
        <taxon>Gobiaria</taxon>
        <taxon>Gobiiformes</taxon>
        <taxon>Gobioidei</taxon>
        <taxon>Gobiidae</taxon>
        <taxon>Gobionellinae</taxon>
        <taxon>Mugilogobius</taxon>
    </lineage>
</organism>
<keyword evidence="4 10" id="KW-1133">Transmembrane helix</keyword>
<keyword evidence="5 9" id="KW-0297">G-protein coupled receptor</keyword>
<evidence type="ECO:0000256" key="5">
    <source>
        <dbReference type="ARBA" id="ARBA00023040"/>
    </source>
</evidence>
<reference evidence="13" key="1">
    <citation type="submission" date="2024-04" db="EMBL/GenBank/DDBJ databases">
        <title>Salinicola lusitanus LLJ914,a marine bacterium isolated from the Okinawa Trough.</title>
        <authorList>
            <person name="Li J."/>
        </authorList>
    </citation>
    <scope>NUCLEOTIDE SEQUENCE [LARGE SCALE GENOMIC DNA]</scope>
</reference>
<dbReference type="AlphaFoldDB" id="A0AAW0NVS6"/>
<feature type="domain" description="G-protein coupled receptors family 1 profile" evidence="11">
    <location>
        <begin position="43"/>
        <end position="286"/>
    </location>
</feature>
<keyword evidence="6 10" id="KW-0472">Membrane</keyword>
<dbReference type="PROSITE" id="PS50262">
    <property type="entry name" value="G_PROTEIN_RECEP_F1_2"/>
    <property type="match status" value="1"/>
</dbReference>
<comment type="caution">
    <text evidence="12">The sequence shown here is derived from an EMBL/GenBank/DDBJ whole genome shotgun (WGS) entry which is preliminary data.</text>
</comment>
<accession>A0AAW0NVS6</accession>
<evidence type="ECO:0000256" key="9">
    <source>
        <dbReference type="RuleBase" id="RU000688"/>
    </source>
</evidence>
<feature type="transmembrane region" description="Helical" evidence="10">
    <location>
        <begin position="100"/>
        <end position="121"/>
    </location>
</feature>
<dbReference type="Pfam" id="PF00001">
    <property type="entry name" value="7tm_1"/>
    <property type="match status" value="1"/>
</dbReference>
<keyword evidence="2" id="KW-1003">Cell membrane</keyword>
<keyword evidence="7 9" id="KW-0675">Receptor</keyword>
<dbReference type="PANTHER" id="PTHR24249:SF381">
    <property type="entry name" value="TRACE AMINE ASSOCIATED RECEPTOR 19P-RELATED"/>
    <property type="match status" value="1"/>
</dbReference>
<dbReference type="GO" id="GO:0005886">
    <property type="term" value="C:plasma membrane"/>
    <property type="evidence" value="ECO:0007669"/>
    <property type="project" value="UniProtKB-SubCell"/>
</dbReference>
<comment type="similarity">
    <text evidence="9">Belongs to the G-protein coupled receptor 1 family.</text>
</comment>
<feature type="transmembrane region" description="Helical" evidence="10">
    <location>
        <begin position="142"/>
        <end position="161"/>
    </location>
</feature>
<keyword evidence="8 9" id="KW-0807">Transducer</keyword>
<comment type="subcellular location">
    <subcellularLocation>
        <location evidence="1">Cell membrane</location>
        <topology evidence="1">Multi-pass membrane protein</topology>
    </subcellularLocation>
</comment>
<feature type="transmembrane region" description="Helical" evidence="10">
    <location>
        <begin position="31"/>
        <end position="51"/>
    </location>
</feature>
<feature type="transmembrane region" description="Helical" evidence="10">
    <location>
        <begin position="63"/>
        <end position="80"/>
    </location>
</feature>
<gene>
    <name evidence="12" type="ORF">WMY93_016517</name>
</gene>
<name>A0AAW0NVS6_9GOBI</name>
<evidence type="ECO:0000313" key="13">
    <source>
        <dbReference type="Proteomes" id="UP001460270"/>
    </source>
</evidence>
<dbReference type="InterPro" id="IPR017452">
    <property type="entry name" value="GPCR_Rhodpsn_7TM"/>
</dbReference>
<evidence type="ECO:0000256" key="8">
    <source>
        <dbReference type="ARBA" id="ARBA00023224"/>
    </source>
</evidence>
<dbReference type="InterPro" id="IPR000276">
    <property type="entry name" value="GPCR_Rhodpsn"/>
</dbReference>
<dbReference type="Proteomes" id="UP001460270">
    <property type="component" value="Unassembled WGS sequence"/>
</dbReference>
<feature type="transmembrane region" description="Helical" evidence="10">
    <location>
        <begin position="188"/>
        <end position="211"/>
    </location>
</feature>
<evidence type="ECO:0000256" key="3">
    <source>
        <dbReference type="ARBA" id="ARBA00022692"/>
    </source>
</evidence>
<dbReference type="SUPFAM" id="SSF81321">
    <property type="entry name" value="Family A G protein-coupled receptor-like"/>
    <property type="match status" value="1"/>
</dbReference>
<dbReference type="PROSITE" id="PS00237">
    <property type="entry name" value="G_PROTEIN_RECEP_F1_1"/>
    <property type="match status" value="1"/>
</dbReference>
<dbReference type="PANTHER" id="PTHR24249">
    <property type="entry name" value="HISTAMINE RECEPTOR-RELATED G-PROTEIN COUPLED RECEPTOR"/>
    <property type="match status" value="1"/>
</dbReference>
<keyword evidence="13" id="KW-1185">Reference proteome</keyword>
<dbReference type="Gene3D" id="1.20.1070.10">
    <property type="entry name" value="Rhodopsin 7-helix transmembrane proteins"/>
    <property type="match status" value="1"/>
</dbReference>
<feature type="transmembrane region" description="Helical" evidence="10">
    <location>
        <begin position="232"/>
        <end position="253"/>
    </location>
</feature>
<evidence type="ECO:0000256" key="10">
    <source>
        <dbReference type="SAM" id="Phobius"/>
    </source>
</evidence>
<evidence type="ECO:0000256" key="4">
    <source>
        <dbReference type="ARBA" id="ARBA00022989"/>
    </source>
</evidence>
<dbReference type="EMBL" id="JBBPFD010000012">
    <property type="protein sequence ID" value="KAK7903910.1"/>
    <property type="molecule type" value="Genomic_DNA"/>
</dbReference>
<feature type="transmembrane region" description="Helical" evidence="10">
    <location>
        <begin position="265"/>
        <end position="289"/>
    </location>
</feature>
<evidence type="ECO:0000259" key="11">
    <source>
        <dbReference type="PROSITE" id="PS50262"/>
    </source>
</evidence>
<evidence type="ECO:0000256" key="2">
    <source>
        <dbReference type="ARBA" id="ARBA00022475"/>
    </source>
</evidence>
<dbReference type="PRINTS" id="PR00237">
    <property type="entry name" value="GPCRRHODOPSN"/>
</dbReference>
<evidence type="ECO:0000256" key="7">
    <source>
        <dbReference type="ARBA" id="ARBA00023170"/>
    </source>
</evidence>
<dbReference type="SMART" id="SM01381">
    <property type="entry name" value="7TM_GPCR_Srsx"/>
    <property type="match status" value="1"/>
</dbReference>
<dbReference type="GO" id="GO:0001594">
    <property type="term" value="F:trace-amine receptor activity"/>
    <property type="evidence" value="ECO:0007669"/>
    <property type="project" value="TreeGrafter"/>
</dbReference>
<sequence>MEEAELCFPHLHNTSCRKTKLDPSQTQITNVLLVLASLLTSFLNLIVIIAVAHFRQLQTNTNLMLFSLAVSDFFVGIFVIPIEGIRWGVCWMLGDTVCALYFILSLSLLIASVGIIVLISVDRYVAVCQPLHYPSRMSKDRISLAICMCWVYAFVYNSLFFSDNFINPDKYKTCEGHCFLYYSYEVDIILGFVVPCGIIIILYTRVITVAMRQARALRSHVTKTNRTSELKAVRNLGIIVLVYLLCYCPYFCIVYSDPSVTVMDIPLIICAVGLVYLNSCLNPLMYTLLYPWFRKAFKLIFTLQIFKPGSSALNIMEQSK</sequence>
<evidence type="ECO:0000313" key="12">
    <source>
        <dbReference type="EMBL" id="KAK7903910.1"/>
    </source>
</evidence>
<dbReference type="InterPro" id="IPR050569">
    <property type="entry name" value="TAAR"/>
</dbReference>
<evidence type="ECO:0000256" key="1">
    <source>
        <dbReference type="ARBA" id="ARBA00004651"/>
    </source>
</evidence>
<evidence type="ECO:0000256" key="6">
    <source>
        <dbReference type="ARBA" id="ARBA00023136"/>
    </source>
</evidence>
<protein>
    <recommendedName>
        <fullName evidence="11">G-protein coupled receptors family 1 profile domain-containing protein</fullName>
    </recommendedName>
</protein>
<keyword evidence="3 9" id="KW-0812">Transmembrane</keyword>